<dbReference type="InterPro" id="IPR007466">
    <property type="entry name" value="Peptidyl-Arg-deiminase_porph"/>
</dbReference>
<dbReference type="GO" id="GO:0004668">
    <property type="term" value="F:protein-arginine deiminase activity"/>
    <property type="evidence" value="ECO:0007669"/>
    <property type="project" value="InterPro"/>
</dbReference>
<organism evidence="3 4">
    <name type="scientific">Cobetia crustatorum</name>
    <dbReference type="NCBI Taxonomy" id="553385"/>
    <lineage>
        <taxon>Bacteria</taxon>
        <taxon>Pseudomonadati</taxon>
        <taxon>Pseudomonadota</taxon>
        <taxon>Gammaproteobacteria</taxon>
        <taxon>Oceanospirillales</taxon>
        <taxon>Halomonadaceae</taxon>
        <taxon>Cobetia</taxon>
    </lineage>
</organism>
<dbReference type="PANTHER" id="PTHR31377:SF0">
    <property type="entry name" value="AGMATINE DEIMINASE-RELATED"/>
    <property type="match status" value="1"/>
</dbReference>
<dbReference type="STRING" id="553385.GCA_000591415_02325"/>
<sequence>MKIMSSPSPSHSSDVFSPESPAAKGFFMPAEYAPHDACWMLWPQRPDTWRYGAKPAQQAFVDVATAIATSETVIVGVNDEQYENARNELPDHVRVVEISSNDAWMRDVGPTFLTHLDGRIAMIDWEFNAWGGLNGGLYFPWDKDRRIRTKISQMLDIPRFDASIMLEGGAIHVDGEGTLITTEECLLNANRNPDLSREQIEQILKDHLGVTTIIWLPNGCHLDETDGHVDNLCCFVGPAEVALNWSDDPQDPQHAISKAALEVLESATDAKGRAFKVHLLPQPGPLHIQEDEANGLDRLGSSHPRRPGDRMAGSYVNFYIANNAIVMPLLDPALDDTAREKLQAIFPTRTILGVNAREILLGGGNIHCITQQQPKRLTTIV</sequence>
<dbReference type="HAMAP" id="MF_01841">
    <property type="entry name" value="Agmatine_deimin"/>
    <property type="match status" value="1"/>
</dbReference>
<dbReference type="AlphaFoldDB" id="A0A558HLY6"/>
<dbReference type="NCBIfam" id="NF010070">
    <property type="entry name" value="PRK13551.1"/>
    <property type="match status" value="1"/>
</dbReference>
<proteinExistence type="inferred from homology"/>
<dbReference type="Pfam" id="PF04371">
    <property type="entry name" value="PAD_porph"/>
    <property type="match status" value="1"/>
</dbReference>
<evidence type="ECO:0000313" key="4">
    <source>
        <dbReference type="Proteomes" id="UP000319941"/>
    </source>
</evidence>
<feature type="active site" description="Amidino-cysteine intermediate" evidence="2">
    <location>
        <position position="368"/>
    </location>
</feature>
<gene>
    <name evidence="2 3" type="primary">aguA</name>
    <name evidence="3" type="ORF">FQP86_10070</name>
</gene>
<dbReference type="EC" id="3.5.3.12" evidence="2"/>
<evidence type="ECO:0000256" key="2">
    <source>
        <dbReference type="HAMAP-Rule" id="MF_01841"/>
    </source>
</evidence>
<dbReference type="SUPFAM" id="SSF55909">
    <property type="entry name" value="Pentein"/>
    <property type="match status" value="1"/>
</dbReference>
<accession>A0A558HLY6</accession>
<dbReference type="GO" id="GO:0009446">
    <property type="term" value="P:putrescine biosynthetic process"/>
    <property type="evidence" value="ECO:0007669"/>
    <property type="project" value="InterPro"/>
</dbReference>
<comment type="catalytic activity">
    <reaction evidence="2">
        <text>agmatine + H2O = N-carbamoylputrescine + NH4(+)</text>
        <dbReference type="Rhea" id="RHEA:18037"/>
        <dbReference type="ChEBI" id="CHEBI:15377"/>
        <dbReference type="ChEBI" id="CHEBI:28938"/>
        <dbReference type="ChEBI" id="CHEBI:58145"/>
        <dbReference type="ChEBI" id="CHEBI:58318"/>
        <dbReference type="EC" id="3.5.3.12"/>
    </reaction>
</comment>
<dbReference type="EMBL" id="VNFH01000006">
    <property type="protein sequence ID" value="TVU70135.1"/>
    <property type="molecule type" value="Genomic_DNA"/>
</dbReference>
<evidence type="ECO:0000256" key="1">
    <source>
        <dbReference type="ARBA" id="ARBA00022801"/>
    </source>
</evidence>
<dbReference type="NCBIfam" id="TIGR03380">
    <property type="entry name" value="agmatine_aguA"/>
    <property type="match status" value="1"/>
</dbReference>
<dbReference type="Gene3D" id="3.75.10.10">
    <property type="entry name" value="L-arginine/glycine Amidinotransferase, Chain A"/>
    <property type="match status" value="1"/>
</dbReference>
<dbReference type="Proteomes" id="UP000319941">
    <property type="component" value="Unassembled WGS sequence"/>
</dbReference>
<protein>
    <recommendedName>
        <fullName evidence="2">Putative agmatine deiminase</fullName>
        <ecNumber evidence="2">3.5.3.12</ecNumber>
    </recommendedName>
    <alternativeName>
        <fullName evidence="2">Agmatine iminohydrolase</fullName>
    </alternativeName>
</protein>
<name>A0A558HLY6_9GAMM</name>
<reference evidence="3 4" key="1">
    <citation type="submission" date="2019-07" db="EMBL/GenBank/DDBJ databases">
        <title>Diversity of Bacteria from Kongsfjorden, Arctic.</title>
        <authorList>
            <person name="Yu Y."/>
        </authorList>
    </citation>
    <scope>NUCLEOTIDE SEQUENCE [LARGE SCALE GENOMIC DNA]</scope>
    <source>
        <strain evidence="3 4">SM1923</strain>
    </source>
</reference>
<dbReference type="GO" id="GO:0047632">
    <property type="term" value="F:agmatine deiminase activity"/>
    <property type="evidence" value="ECO:0007669"/>
    <property type="project" value="UniProtKB-UniRule"/>
</dbReference>
<dbReference type="InterPro" id="IPR017754">
    <property type="entry name" value="Agmatine_deiminase"/>
</dbReference>
<keyword evidence="4" id="KW-1185">Reference proteome</keyword>
<comment type="similarity">
    <text evidence="2">Belongs to the agmatine deiminase family.</text>
</comment>
<evidence type="ECO:0000313" key="3">
    <source>
        <dbReference type="EMBL" id="TVU70135.1"/>
    </source>
</evidence>
<comment type="caution">
    <text evidence="3">The sequence shown here is derived from an EMBL/GenBank/DDBJ whole genome shotgun (WGS) entry which is preliminary data.</text>
</comment>
<keyword evidence="1 2" id="KW-0378">Hydrolase</keyword>
<dbReference type="PANTHER" id="PTHR31377">
    <property type="entry name" value="AGMATINE DEIMINASE-RELATED"/>
    <property type="match status" value="1"/>
</dbReference>
<dbReference type="OrthoDB" id="9808013at2"/>